<accession>A0A8J6C865</accession>
<reference evidence="1" key="1">
    <citation type="submission" date="2021-05" db="EMBL/GenBank/DDBJ databases">
        <title>The genome of the haptophyte Pavlova lutheri (Diacronema luteri, Pavlovales) - a model for lipid biosynthesis in eukaryotic algae.</title>
        <authorList>
            <person name="Hulatt C.J."/>
            <person name="Posewitz M.C."/>
        </authorList>
    </citation>
    <scope>NUCLEOTIDE SEQUENCE</scope>
    <source>
        <strain evidence="1">NIVA-4/92</strain>
    </source>
</reference>
<dbReference type="OrthoDB" id="45324at2759"/>
<name>A0A8J6C865_DIALT</name>
<comment type="caution">
    <text evidence="1">The sequence shown here is derived from an EMBL/GenBank/DDBJ whole genome shotgun (WGS) entry which is preliminary data.</text>
</comment>
<proteinExistence type="predicted"/>
<dbReference type="Proteomes" id="UP000751190">
    <property type="component" value="Unassembled WGS sequence"/>
</dbReference>
<dbReference type="AlphaFoldDB" id="A0A8J6C865"/>
<keyword evidence="2" id="KW-1185">Reference proteome</keyword>
<evidence type="ECO:0000313" key="2">
    <source>
        <dbReference type="Proteomes" id="UP000751190"/>
    </source>
</evidence>
<protein>
    <submittedName>
        <fullName evidence="1">Uncharacterized protein</fullName>
    </submittedName>
</protein>
<sequence>MLPMSPAVGSAILSGQVSVADGLDAPASAALYLTARPNVGDDVPRAVLSGTRGKPPPIAAVRLAPPLEFPLTFELNSANLTPEGAAEPARWWAQRQLVLSARLDADGQAATRDSSDLVGRALCAPLPPEQGELAGMESRARCNVQLVGRGFGGKLLTKNFAMTTRN</sequence>
<evidence type="ECO:0000313" key="1">
    <source>
        <dbReference type="EMBL" id="KAG8463389.1"/>
    </source>
</evidence>
<gene>
    <name evidence="1" type="ORF">KFE25_004900</name>
</gene>
<organism evidence="1 2">
    <name type="scientific">Diacronema lutheri</name>
    <name type="common">Unicellular marine alga</name>
    <name type="synonym">Monochrysis lutheri</name>
    <dbReference type="NCBI Taxonomy" id="2081491"/>
    <lineage>
        <taxon>Eukaryota</taxon>
        <taxon>Haptista</taxon>
        <taxon>Haptophyta</taxon>
        <taxon>Pavlovophyceae</taxon>
        <taxon>Pavlovales</taxon>
        <taxon>Pavlovaceae</taxon>
        <taxon>Diacronema</taxon>
    </lineage>
</organism>
<dbReference type="OMA" id="FAMTTRN"/>
<dbReference type="EMBL" id="JAGTXO010000016">
    <property type="protein sequence ID" value="KAG8463389.1"/>
    <property type="molecule type" value="Genomic_DNA"/>
</dbReference>